<dbReference type="Gene3D" id="3.40.50.150">
    <property type="entry name" value="Vaccinia Virus protein VP39"/>
    <property type="match status" value="1"/>
</dbReference>
<evidence type="ECO:0000256" key="7">
    <source>
        <dbReference type="ARBA" id="ARBA00024448"/>
    </source>
</evidence>
<gene>
    <name evidence="23" type="ORF">AKJ09_09604</name>
</gene>
<dbReference type="RefSeq" id="WP_146653791.1">
    <property type="nucleotide sequence ID" value="NZ_CP012333.1"/>
</dbReference>
<dbReference type="GO" id="GO:0005737">
    <property type="term" value="C:cytoplasm"/>
    <property type="evidence" value="ECO:0007669"/>
    <property type="project" value="TreeGrafter"/>
</dbReference>
<organism evidence="23 24">
    <name type="scientific">Labilithrix luteola</name>
    <dbReference type="NCBI Taxonomy" id="1391654"/>
    <lineage>
        <taxon>Bacteria</taxon>
        <taxon>Pseudomonadati</taxon>
        <taxon>Myxococcota</taxon>
        <taxon>Polyangia</taxon>
        <taxon>Polyangiales</taxon>
        <taxon>Labilitrichaceae</taxon>
        <taxon>Labilithrix</taxon>
    </lineage>
</organism>
<comment type="catalytic activity">
    <reaction evidence="8">
        <text>2-oxo-dATP + H2O = 2-oxo-dAMP + diphosphate + H(+)</text>
        <dbReference type="Rhea" id="RHEA:31583"/>
        <dbReference type="ChEBI" id="CHEBI:15377"/>
        <dbReference type="ChEBI" id="CHEBI:15378"/>
        <dbReference type="ChEBI" id="CHEBI:33019"/>
        <dbReference type="ChEBI" id="CHEBI:63212"/>
        <dbReference type="ChEBI" id="CHEBI:77897"/>
        <dbReference type="EC" id="3.6.1.56"/>
    </reaction>
    <physiologicalReaction direction="left-to-right" evidence="8">
        <dbReference type="Rhea" id="RHEA:31584"/>
    </physiologicalReaction>
</comment>
<feature type="domain" description="Nudix hydrolase" evidence="22">
    <location>
        <begin position="241"/>
        <end position="363"/>
    </location>
</feature>
<comment type="catalytic activity">
    <reaction evidence="19">
        <text>O(6)-methyl-dGTP + H2O = O(6)-methyl-dGMP + diphosphate + H(+)</text>
        <dbReference type="Rhea" id="RHEA:67600"/>
        <dbReference type="ChEBI" id="CHEBI:15377"/>
        <dbReference type="ChEBI" id="CHEBI:15378"/>
        <dbReference type="ChEBI" id="CHEBI:33019"/>
        <dbReference type="ChEBI" id="CHEBI:169974"/>
        <dbReference type="ChEBI" id="CHEBI:169975"/>
    </reaction>
    <physiologicalReaction direction="left-to-right" evidence="19">
        <dbReference type="Rhea" id="RHEA:67601"/>
    </physiologicalReaction>
</comment>
<protein>
    <recommendedName>
        <fullName evidence="12">Oxidized purine nucleoside triphosphate hydrolase</fullName>
        <ecNumber evidence="11">3.6.1.56</ecNumber>
    </recommendedName>
    <alternativeName>
        <fullName evidence="16">2-hydroxy-dATP diphosphatase</fullName>
    </alternativeName>
    <alternativeName>
        <fullName evidence="15">7,8-dihydro-8-oxoguanine triphosphatase</fullName>
    </alternativeName>
    <alternativeName>
        <fullName evidence="14">8-oxo-dGTPase</fullName>
    </alternativeName>
    <alternativeName>
        <fullName evidence="17">Methylated purine nucleoside triphosphate hydrolase</fullName>
    </alternativeName>
    <alternativeName>
        <fullName evidence="13">Nucleoside diphosphate-linked moiety X motif 1</fullName>
    </alternativeName>
</protein>
<comment type="catalytic activity">
    <reaction evidence="10">
        <text>2-oxo-ATP + H2O = 2-oxo-AMP + diphosphate + H(+)</text>
        <dbReference type="Rhea" id="RHEA:67392"/>
        <dbReference type="ChEBI" id="CHEBI:15377"/>
        <dbReference type="ChEBI" id="CHEBI:15378"/>
        <dbReference type="ChEBI" id="CHEBI:33019"/>
        <dbReference type="ChEBI" id="CHEBI:71395"/>
        <dbReference type="ChEBI" id="CHEBI:172878"/>
    </reaction>
    <physiologicalReaction direction="left-to-right" evidence="10">
        <dbReference type="Rhea" id="RHEA:67393"/>
    </physiologicalReaction>
</comment>
<dbReference type="KEGG" id="llu:AKJ09_09604"/>
<evidence type="ECO:0000256" key="15">
    <source>
        <dbReference type="ARBA" id="ARBA00030682"/>
    </source>
</evidence>
<keyword evidence="23" id="KW-0489">Methyltransferase</keyword>
<reference evidence="23 24" key="1">
    <citation type="submission" date="2015-08" db="EMBL/GenBank/DDBJ databases">
        <authorList>
            <person name="Babu N.S."/>
            <person name="Beckwith C.J."/>
            <person name="Beseler K.G."/>
            <person name="Brison A."/>
            <person name="Carone J.V."/>
            <person name="Caskin T.P."/>
            <person name="Diamond M."/>
            <person name="Durham M.E."/>
            <person name="Foxe J.M."/>
            <person name="Go M."/>
            <person name="Henderson B.A."/>
            <person name="Jones I.B."/>
            <person name="McGettigan J.A."/>
            <person name="Micheletti S.J."/>
            <person name="Nasrallah M.E."/>
            <person name="Ortiz D."/>
            <person name="Piller C.R."/>
            <person name="Privatt S.R."/>
            <person name="Schneider S.L."/>
            <person name="Sharp S."/>
            <person name="Smith T.C."/>
            <person name="Stanton J.D."/>
            <person name="Ullery H.E."/>
            <person name="Wilson R.J."/>
            <person name="Serrano M.G."/>
            <person name="Buck G."/>
            <person name="Lee V."/>
            <person name="Wang Y."/>
            <person name="Carvalho R."/>
            <person name="Voegtly L."/>
            <person name="Shi R."/>
            <person name="Duckworth R."/>
            <person name="Johnson A."/>
            <person name="Loviza R."/>
            <person name="Walstead R."/>
            <person name="Shah Z."/>
            <person name="Kiflezghi M."/>
            <person name="Wade K."/>
            <person name="Ball S.L."/>
            <person name="Bradley K.W."/>
            <person name="Asai D.J."/>
            <person name="Bowman C.A."/>
            <person name="Russell D.A."/>
            <person name="Pope W.H."/>
            <person name="Jacobs-Sera D."/>
            <person name="Hendrix R.W."/>
            <person name="Hatfull G.F."/>
        </authorList>
    </citation>
    <scope>NUCLEOTIDE SEQUENCE [LARGE SCALE GENOMIC DNA]</scope>
    <source>
        <strain evidence="23 24">DSM 27648</strain>
    </source>
</reference>
<dbReference type="EMBL" id="CP012333">
    <property type="protein sequence ID" value="AKV02941.1"/>
    <property type="molecule type" value="Genomic_DNA"/>
</dbReference>
<evidence type="ECO:0000256" key="9">
    <source>
        <dbReference type="ARBA" id="ARBA00024486"/>
    </source>
</evidence>
<dbReference type="PROSITE" id="PS00893">
    <property type="entry name" value="NUDIX_BOX"/>
    <property type="match status" value="1"/>
</dbReference>
<comment type="cofactor">
    <cofactor evidence="1">
        <name>Mg(2+)</name>
        <dbReference type="ChEBI" id="CHEBI:18420"/>
    </cofactor>
</comment>
<keyword evidence="6" id="KW-0460">Magnesium</keyword>
<dbReference type="PRINTS" id="PR01403">
    <property type="entry name" value="8OXTPHPHTASE"/>
</dbReference>
<comment type="subunit">
    <text evidence="3">Monomer.</text>
</comment>
<dbReference type="InterPro" id="IPR015797">
    <property type="entry name" value="NUDIX_hydrolase-like_dom_sf"/>
</dbReference>
<dbReference type="Proteomes" id="UP000064967">
    <property type="component" value="Chromosome"/>
</dbReference>
<dbReference type="GO" id="GO:0032259">
    <property type="term" value="P:methylation"/>
    <property type="evidence" value="ECO:0007669"/>
    <property type="project" value="UniProtKB-KW"/>
</dbReference>
<dbReference type="Gene3D" id="3.90.79.10">
    <property type="entry name" value="Nucleoside Triphosphate Pyrophosphohydrolase"/>
    <property type="match status" value="1"/>
</dbReference>
<dbReference type="PROSITE" id="PS51462">
    <property type="entry name" value="NUDIX"/>
    <property type="match status" value="1"/>
</dbReference>
<evidence type="ECO:0000313" key="23">
    <source>
        <dbReference type="EMBL" id="AKV02941.1"/>
    </source>
</evidence>
<dbReference type="SUPFAM" id="SSF53335">
    <property type="entry name" value="S-adenosyl-L-methionine-dependent methyltransferases"/>
    <property type="match status" value="1"/>
</dbReference>
<keyword evidence="4" id="KW-0479">Metal-binding</keyword>
<evidence type="ECO:0000256" key="19">
    <source>
        <dbReference type="ARBA" id="ARBA00048894"/>
    </source>
</evidence>
<dbReference type="Pfam" id="PF00293">
    <property type="entry name" value="NUDIX"/>
    <property type="match status" value="1"/>
</dbReference>
<dbReference type="EC" id="3.6.1.56" evidence="11"/>
<dbReference type="GO" id="GO:0046872">
    <property type="term" value="F:metal ion binding"/>
    <property type="evidence" value="ECO:0007669"/>
    <property type="project" value="UniProtKB-KW"/>
</dbReference>
<dbReference type="CDD" id="cd02440">
    <property type="entry name" value="AdoMet_MTases"/>
    <property type="match status" value="1"/>
</dbReference>
<evidence type="ECO:0000256" key="18">
    <source>
        <dbReference type="ARBA" id="ARBA00048002"/>
    </source>
</evidence>
<evidence type="ECO:0000256" key="11">
    <source>
        <dbReference type="ARBA" id="ARBA00026103"/>
    </source>
</evidence>
<evidence type="ECO:0000256" key="8">
    <source>
        <dbReference type="ARBA" id="ARBA00024459"/>
    </source>
</evidence>
<dbReference type="STRING" id="1391654.AKJ09_09604"/>
<comment type="catalytic activity">
    <reaction evidence="20">
        <text>N(6)-methyl-dATP + H2O = N(6)-methyl-dAMP + diphosphate + H(+)</text>
        <dbReference type="Rhea" id="RHEA:67604"/>
        <dbReference type="ChEBI" id="CHEBI:15377"/>
        <dbReference type="ChEBI" id="CHEBI:15378"/>
        <dbReference type="ChEBI" id="CHEBI:33019"/>
        <dbReference type="ChEBI" id="CHEBI:169976"/>
        <dbReference type="ChEBI" id="CHEBI:172872"/>
    </reaction>
    <physiologicalReaction direction="left-to-right" evidence="20">
        <dbReference type="Rhea" id="RHEA:67605"/>
    </physiologicalReaction>
</comment>
<evidence type="ECO:0000256" key="6">
    <source>
        <dbReference type="ARBA" id="ARBA00022842"/>
    </source>
</evidence>
<evidence type="ECO:0000256" key="12">
    <source>
        <dbReference type="ARBA" id="ARBA00026218"/>
    </source>
</evidence>
<comment type="catalytic activity">
    <reaction evidence="18">
        <text>N(6)-methyl-ATP + H2O = N(6)-methyl-AMP + diphosphate + H(+)</text>
        <dbReference type="Rhea" id="RHEA:67608"/>
        <dbReference type="ChEBI" id="CHEBI:15377"/>
        <dbReference type="ChEBI" id="CHEBI:15378"/>
        <dbReference type="ChEBI" id="CHEBI:33019"/>
        <dbReference type="ChEBI" id="CHEBI:144842"/>
        <dbReference type="ChEBI" id="CHEBI:172873"/>
    </reaction>
    <physiologicalReaction direction="left-to-right" evidence="18">
        <dbReference type="Rhea" id="RHEA:67609"/>
    </physiologicalReaction>
</comment>
<evidence type="ECO:0000259" key="22">
    <source>
        <dbReference type="PROSITE" id="PS51462"/>
    </source>
</evidence>
<evidence type="ECO:0000256" key="5">
    <source>
        <dbReference type="ARBA" id="ARBA00022801"/>
    </source>
</evidence>
<dbReference type="InterPro" id="IPR020084">
    <property type="entry name" value="NUDIX_hydrolase_CS"/>
</dbReference>
<dbReference type="InterPro" id="IPR029063">
    <property type="entry name" value="SAM-dependent_MTases_sf"/>
</dbReference>
<dbReference type="OrthoDB" id="5501693at2"/>
<comment type="function">
    <text evidence="21">Oxidized purine nucleoside triphosphate hydrolase which is a prominent sanitizer of the oxidized nucleotide pool. Catalyzes the hydrolysis of 2-oxo-dATP (2-hydroxy-dATP) into 2-oxo-dAMP. Also has a significant hydrolase activity toward 2-oxo-ATP, 8-oxo-dGTP and 8-oxo-dATP. Through the hydrolysis of oxidized purine nucleoside triphosphates, prevents their incorporation into DNA and the subsequent transversions A:T to C:G and G:C to T:A. Also catalyzes the hydrolysis of methylated purine nucleoside triphosphate preventing their integration into DNA. Through this antimutagenic activity protects cells from oxidative stress.</text>
</comment>
<evidence type="ECO:0000256" key="21">
    <source>
        <dbReference type="ARBA" id="ARBA00053094"/>
    </source>
</evidence>
<evidence type="ECO:0000256" key="2">
    <source>
        <dbReference type="ARBA" id="ARBA00005582"/>
    </source>
</evidence>
<dbReference type="PANTHER" id="PTHR43758:SF2">
    <property type="entry name" value="OXIDIZED PURINE NUCLEOSIDE TRIPHOSPHATE HYDROLASE"/>
    <property type="match status" value="1"/>
</dbReference>
<evidence type="ECO:0000256" key="14">
    <source>
        <dbReference type="ARBA" id="ARBA00030634"/>
    </source>
</evidence>
<dbReference type="PANTHER" id="PTHR43758">
    <property type="entry name" value="7,8-DIHYDRO-8-OXOGUANINE TRIPHOSPHATASE"/>
    <property type="match status" value="1"/>
</dbReference>
<dbReference type="SUPFAM" id="SSF55811">
    <property type="entry name" value="Nudix"/>
    <property type="match status" value="1"/>
</dbReference>
<proteinExistence type="inferred from homology"/>
<dbReference type="GO" id="GO:0042262">
    <property type="term" value="P:DNA protection"/>
    <property type="evidence" value="ECO:0007669"/>
    <property type="project" value="InterPro"/>
</dbReference>
<dbReference type="GO" id="GO:0008413">
    <property type="term" value="F:8-oxo-7,8-dihydroguanosine triphosphate pyrophosphatase activity"/>
    <property type="evidence" value="ECO:0007669"/>
    <property type="project" value="InterPro"/>
</dbReference>
<evidence type="ECO:0000313" key="24">
    <source>
        <dbReference type="Proteomes" id="UP000064967"/>
    </source>
</evidence>
<name>A0A0K1QAX6_9BACT</name>
<dbReference type="InterPro" id="IPR003563">
    <property type="entry name" value="8ODP"/>
</dbReference>
<evidence type="ECO:0000256" key="1">
    <source>
        <dbReference type="ARBA" id="ARBA00001946"/>
    </source>
</evidence>
<keyword evidence="23" id="KW-0808">Transferase</keyword>
<evidence type="ECO:0000256" key="10">
    <source>
        <dbReference type="ARBA" id="ARBA00024596"/>
    </source>
</evidence>
<dbReference type="GO" id="GO:0008757">
    <property type="term" value="F:S-adenosylmethionine-dependent methyltransferase activity"/>
    <property type="evidence" value="ECO:0007669"/>
    <property type="project" value="InterPro"/>
</dbReference>
<evidence type="ECO:0000256" key="4">
    <source>
        <dbReference type="ARBA" id="ARBA00022723"/>
    </source>
</evidence>
<dbReference type="InterPro" id="IPR000086">
    <property type="entry name" value="NUDIX_hydrolase_dom"/>
</dbReference>
<evidence type="ECO:0000256" key="20">
    <source>
        <dbReference type="ARBA" id="ARBA00049032"/>
    </source>
</evidence>
<evidence type="ECO:0000256" key="16">
    <source>
        <dbReference type="ARBA" id="ARBA00031927"/>
    </source>
</evidence>
<keyword evidence="5" id="KW-0378">Hydrolase</keyword>
<dbReference type="GO" id="GO:0008828">
    <property type="term" value="F:dATP diphosphatase activity"/>
    <property type="evidence" value="ECO:0007669"/>
    <property type="project" value="UniProtKB-EC"/>
</dbReference>
<comment type="similarity">
    <text evidence="2">Belongs to the Nudix hydrolase family.</text>
</comment>
<dbReference type="Pfam" id="PF08241">
    <property type="entry name" value="Methyltransf_11"/>
    <property type="match status" value="1"/>
</dbReference>
<dbReference type="CDD" id="cd03427">
    <property type="entry name" value="NUDIX_MTH1_Nudt1"/>
    <property type="match status" value="1"/>
</dbReference>
<dbReference type="AlphaFoldDB" id="A0A0K1QAX6"/>
<evidence type="ECO:0000256" key="3">
    <source>
        <dbReference type="ARBA" id="ARBA00011245"/>
    </source>
</evidence>
<sequence>MNAAERLGQFVLFELGALPYAFLTSQPTWRTHGARLAELTGVRSGQRLLDVGCGPGESAFGMAERIPGLRVTGLDFSQTMLRIAQARKRFDPAGASVELTQGDALNLSFADGSFDAVTGHSFLYLVPNAIRALSEARRVMRPGARCAFLEPAQIPNSPLLPASMRAQTLRDPRFVASMALWRVVSRRYGRFDVDRFERAFAAAGLRPIEITPTLEGLGVFGVAERPKLAALDDVDWTRWTPTDKATLLFVVRDGQILLIRKKRGLGAGKVNGPGGRLEPGESARACAIREVQEELRVTPTGVTDMGRLRFQFQDGYALEAQVFRADGCIGTATETDEAVPLWTPIDAIPYSEMWADDALWLPRMLEGKRIDGKFIFDGDAMLVHALDVRTPLA</sequence>
<comment type="catalytic activity">
    <reaction evidence="7">
        <text>8-oxo-dATP + H2O = 8-oxo-dAMP + diphosphate + H(+)</text>
        <dbReference type="Rhea" id="RHEA:65396"/>
        <dbReference type="ChEBI" id="CHEBI:15377"/>
        <dbReference type="ChEBI" id="CHEBI:15378"/>
        <dbReference type="ChEBI" id="CHEBI:33019"/>
        <dbReference type="ChEBI" id="CHEBI:71361"/>
        <dbReference type="ChEBI" id="CHEBI:172871"/>
    </reaction>
    <physiologicalReaction direction="left-to-right" evidence="7">
        <dbReference type="Rhea" id="RHEA:65397"/>
    </physiologicalReaction>
</comment>
<evidence type="ECO:0000256" key="13">
    <source>
        <dbReference type="ARBA" id="ARBA00029673"/>
    </source>
</evidence>
<accession>A0A0K1QAX6</accession>
<evidence type="ECO:0000256" key="17">
    <source>
        <dbReference type="ARBA" id="ARBA00032071"/>
    </source>
</evidence>
<dbReference type="InterPro" id="IPR013216">
    <property type="entry name" value="Methyltransf_11"/>
</dbReference>
<keyword evidence="24" id="KW-1185">Reference proteome</keyword>
<comment type="catalytic activity">
    <reaction evidence="9">
        <text>8-oxo-dGTP + H2O = 8-oxo-dGMP + diphosphate + H(+)</text>
        <dbReference type="Rhea" id="RHEA:31575"/>
        <dbReference type="ChEBI" id="CHEBI:15377"/>
        <dbReference type="ChEBI" id="CHEBI:15378"/>
        <dbReference type="ChEBI" id="CHEBI:33019"/>
        <dbReference type="ChEBI" id="CHEBI:63224"/>
        <dbReference type="ChEBI" id="CHEBI:77896"/>
    </reaction>
    <physiologicalReaction direction="left-to-right" evidence="9">
        <dbReference type="Rhea" id="RHEA:31576"/>
    </physiologicalReaction>
</comment>